<dbReference type="EMBL" id="MLKD01000017">
    <property type="protein sequence ID" value="OQE18594.1"/>
    <property type="molecule type" value="Genomic_DNA"/>
</dbReference>
<gene>
    <name evidence="3" type="ORF">PENSTE_c017G04795</name>
</gene>
<dbReference type="Proteomes" id="UP000191285">
    <property type="component" value="Unassembled WGS sequence"/>
</dbReference>
<dbReference type="GO" id="GO:0140662">
    <property type="term" value="F:ATP-dependent protein folding chaperone"/>
    <property type="evidence" value="ECO:0007669"/>
    <property type="project" value="InterPro"/>
</dbReference>
<dbReference type="Gene3D" id="3.30.420.40">
    <property type="match status" value="1"/>
</dbReference>
<sequence>MSGVGGRFMRKSSEVSLSKREKYFGWLNKDRQAAMHHCLIIGIDFGTTFSGVSWATVAGFNKDDLNTITDWPGTTKTEAKVPTRLSYENGRQEPLWGFQVENTEQALQWFKLLLLKEEDMWRDLRESDQLVKARRLLREWGKTAQECIADYLRALWNHTLKMMRKGHAKSLIESLQFHVVITIPAIWKDYARDAMRNAAEKAGICQYRSAGQTTLDLAPEPEAAGLAALLEYGSAIGPGDVYVICDAGGGTVDVITYKVGQNRPLGLNEAVEGDGELPPFYEHFRIGNQRKNPVVDKRNTGALCGGIFIDEDFITKCSKRIGRKWSHFSPAHQNAILEDQWEINIKSRFSSKDPSQKWLLSIENGPLSGADLEDTTRHPHIKRGIIHFSSSDIREVFDARATPGLLKLVGKQIEKAQGKGLDITGIVLVGGLGCSNYLLECLEAKYDSQGIDILRFKDNDHVRSAICRGAILKGLIAAPISEKPPNAPLILSTISRNSLGIAMHCPFREGVHRESKKVFDEVEGNWKARDVMHWYIKKGSEIQTDHPMRKELYCSIRIEDDPPSSLEFVLLQCEDEHTPKYKNNIVTQHSMVEFQLGHLQYTAWKVQTAPNGRRFKTITYILELVPAGASTVISIWIEGTRLGSQYISIDYDY</sequence>
<keyword evidence="2" id="KW-0067">ATP-binding</keyword>
<evidence type="ECO:0000256" key="2">
    <source>
        <dbReference type="ARBA" id="ARBA00022840"/>
    </source>
</evidence>
<comment type="caution">
    <text evidence="3">The sequence shown here is derived from an EMBL/GenBank/DDBJ whole genome shotgun (WGS) entry which is preliminary data.</text>
</comment>
<dbReference type="AlphaFoldDB" id="A0A1V6SXW3"/>
<proteinExistence type="predicted"/>
<dbReference type="Pfam" id="PF00012">
    <property type="entry name" value="HSP70"/>
    <property type="match status" value="1"/>
</dbReference>
<dbReference type="GO" id="GO:0005524">
    <property type="term" value="F:ATP binding"/>
    <property type="evidence" value="ECO:0007669"/>
    <property type="project" value="UniProtKB-KW"/>
</dbReference>
<accession>A0A1V6SXW3</accession>
<dbReference type="CDD" id="cd10170">
    <property type="entry name" value="ASKHA_NBD_HSP70"/>
    <property type="match status" value="1"/>
</dbReference>
<dbReference type="STRING" id="303698.A0A1V6SXW3"/>
<dbReference type="PANTHER" id="PTHR14187:SF5">
    <property type="entry name" value="HEAT SHOCK 70 KDA PROTEIN 12A"/>
    <property type="match status" value="1"/>
</dbReference>
<evidence type="ECO:0000256" key="1">
    <source>
        <dbReference type="ARBA" id="ARBA00022741"/>
    </source>
</evidence>
<keyword evidence="1" id="KW-0547">Nucleotide-binding</keyword>
<evidence type="ECO:0000313" key="3">
    <source>
        <dbReference type="EMBL" id="OQE18594.1"/>
    </source>
</evidence>
<dbReference type="SUPFAM" id="SSF53067">
    <property type="entry name" value="Actin-like ATPase domain"/>
    <property type="match status" value="2"/>
</dbReference>
<protein>
    <submittedName>
        <fullName evidence="3">Uncharacterized protein</fullName>
    </submittedName>
</protein>
<evidence type="ECO:0000313" key="4">
    <source>
        <dbReference type="Proteomes" id="UP000191285"/>
    </source>
</evidence>
<dbReference type="PRINTS" id="PR00301">
    <property type="entry name" value="HEATSHOCK70"/>
</dbReference>
<dbReference type="OrthoDB" id="2963168at2759"/>
<name>A0A1V6SXW3_9EURO</name>
<dbReference type="PANTHER" id="PTHR14187">
    <property type="entry name" value="ALPHA KINASE/ELONGATION FACTOR 2 KINASE"/>
    <property type="match status" value="1"/>
</dbReference>
<reference evidence="4" key="1">
    <citation type="journal article" date="2017" name="Nat. Microbiol.">
        <title>Global analysis of biosynthetic gene clusters reveals vast potential of secondary metabolite production in Penicillium species.</title>
        <authorList>
            <person name="Nielsen J.C."/>
            <person name="Grijseels S."/>
            <person name="Prigent S."/>
            <person name="Ji B."/>
            <person name="Dainat J."/>
            <person name="Nielsen K.F."/>
            <person name="Frisvad J.C."/>
            <person name="Workman M."/>
            <person name="Nielsen J."/>
        </authorList>
    </citation>
    <scope>NUCLEOTIDE SEQUENCE [LARGE SCALE GENOMIC DNA]</scope>
    <source>
        <strain evidence="4">IBT 24891</strain>
    </source>
</reference>
<dbReference type="InterPro" id="IPR043129">
    <property type="entry name" value="ATPase_NBD"/>
</dbReference>
<organism evidence="3 4">
    <name type="scientific">Penicillium steckii</name>
    <dbReference type="NCBI Taxonomy" id="303698"/>
    <lineage>
        <taxon>Eukaryota</taxon>
        <taxon>Fungi</taxon>
        <taxon>Dikarya</taxon>
        <taxon>Ascomycota</taxon>
        <taxon>Pezizomycotina</taxon>
        <taxon>Eurotiomycetes</taxon>
        <taxon>Eurotiomycetidae</taxon>
        <taxon>Eurotiales</taxon>
        <taxon>Aspergillaceae</taxon>
        <taxon>Penicillium</taxon>
    </lineage>
</organism>
<dbReference type="InterPro" id="IPR013126">
    <property type="entry name" value="Hsp_70_fam"/>
</dbReference>
<keyword evidence="4" id="KW-1185">Reference proteome</keyword>